<dbReference type="PANTHER" id="PTHR11040:SF211">
    <property type="entry name" value="ZINC TRANSPORTER ZIP11"/>
    <property type="match status" value="1"/>
</dbReference>
<feature type="compositionally biased region" description="Basic and acidic residues" evidence="11">
    <location>
        <begin position="1"/>
        <end position="13"/>
    </location>
</feature>
<feature type="region of interest" description="Disordered" evidence="11">
    <location>
        <begin position="1"/>
        <end position="49"/>
    </location>
</feature>
<evidence type="ECO:0000256" key="10">
    <source>
        <dbReference type="ARBA" id="ARBA00042973"/>
    </source>
</evidence>
<comment type="similarity">
    <text evidence="2">Belongs to the ZIP transporter (TC 2.A.5) family.</text>
</comment>
<evidence type="ECO:0000256" key="9">
    <source>
        <dbReference type="ARBA" id="ARBA00042540"/>
    </source>
</evidence>
<evidence type="ECO:0000256" key="7">
    <source>
        <dbReference type="ARBA" id="ARBA00023136"/>
    </source>
</evidence>
<evidence type="ECO:0000256" key="8">
    <source>
        <dbReference type="ARBA" id="ARBA00040593"/>
    </source>
</evidence>
<feature type="compositionally biased region" description="Polar residues" evidence="11">
    <location>
        <begin position="14"/>
        <end position="43"/>
    </location>
</feature>
<feature type="region of interest" description="Disordered" evidence="11">
    <location>
        <begin position="132"/>
        <end position="237"/>
    </location>
</feature>
<keyword evidence="5" id="KW-0862">Zinc</keyword>
<dbReference type="Pfam" id="PF02535">
    <property type="entry name" value="Zip"/>
    <property type="match status" value="1"/>
</dbReference>
<feature type="transmembrane region" description="Helical" evidence="12">
    <location>
        <begin position="422"/>
        <end position="443"/>
    </location>
</feature>
<feature type="compositionally biased region" description="Basic and acidic residues" evidence="11">
    <location>
        <begin position="219"/>
        <end position="236"/>
    </location>
</feature>
<keyword evidence="7 12" id="KW-0472">Membrane</keyword>
<gene>
    <name evidence="13" type="ORF">SCF082_LOCUS41741</name>
</gene>
<keyword evidence="14" id="KW-1185">Reference proteome</keyword>
<dbReference type="EMBL" id="CAXAMM010039685">
    <property type="protein sequence ID" value="CAK9088384.1"/>
    <property type="molecule type" value="Genomic_DNA"/>
</dbReference>
<dbReference type="PANTHER" id="PTHR11040">
    <property type="entry name" value="ZINC/IRON TRANSPORTER"/>
    <property type="match status" value="1"/>
</dbReference>
<dbReference type="InterPro" id="IPR003689">
    <property type="entry name" value="ZIP"/>
</dbReference>
<dbReference type="Proteomes" id="UP001642464">
    <property type="component" value="Unassembled WGS sequence"/>
</dbReference>
<evidence type="ECO:0000256" key="2">
    <source>
        <dbReference type="ARBA" id="ARBA00006939"/>
    </source>
</evidence>
<evidence type="ECO:0000256" key="11">
    <source>
        <dbReference type="SAM" id="MobiDB-lite"/>
    </source>
</evidence>
<feature type="compositionally biased region" description="Basic and acidic residues" evidence="11">
    <location>
        <begin position="150"/>
        <end position="162"/>
    </location>
</feature>
<organism evidence="13 14">
    <name type="scientific">Durusdinium trenchii</name>
    <dbReference type="NCBI Taxonomy" id="1381693"/>
    <lineage>
        <taxon>Eukaryota</taxon>
        <taxon>Sar</taxon>
        <taxon>Alveolata</taxon>
        <taxon>Dinophyceae</taxon>
        <taxon>Suessiales</taxon>
        <taxon>Symbiodiniaceae</taxon>
        <taxon>Durusdinium</taxon>
    </lineage>
</organism>
<feature type="transmembrane region" description="Helical" evidence="12">
    <location>
        <begin position="494"/>
        <end position="514"/>
    </location>
</feature>
<evidence type="ECO:0000256" key="6">
    <source>
        <dbReference type="ARBA" id="ARBA00022989"/>
    </source>
</evidence>
<name>A0ABP0QKD9_9DINO</name>
<comment type="caution">
    <text evidence="13">The sequence shown here is derived from an EMBL/GenBank/DDBJ whole genome shotgun (WGS) entry which is preliminary data.</text>
</comment>
<comment type="subcellular location">
    <subcellularLocation>
        <location evidence="1">Cell membrane</location>
        <topology evidence="1">Multi-pass membrane protein</topology>
    </subcellularLocation>
</comment>
<keyword evidence="6 12" id="KW-1133">Transmembrane helix</keyword>
<evidence type="ECO:0000256" key="12">
    <source>
        <dbReference type="SAM" id="Phobius"/>
    </source>
</evidence>
<feature type="transmembrane region" description="Helical" evidence="12">
    <location>
        <begin position="382"/>
        <end position="401"/>
    </location>
</feature>
<evidence type="ECO:0000256" key="5">
    <source>
        <dbReference type="ARBA" id="ARBA00022833"/>
    </source>
</evidence>
<evidence type="ECO:0000256" key="4">
    <source>
        <dbReference type="ARBA" id="ARBA00022692"/>
    </source>
</evidence>
<protein>
    <recommendedName>
        <fullName evidence="8">Zinc transporter ZIP11</fullName>
    </recommendedName>
    <alternativeName>
        <fullName evidence="9">Solute carrier family 39 member 11</fullName>
    </alternativeName>
    <alternativeName>
        <fullName evidence="10">Zrt- and Irt-like protein 11</fullName>
    </alternativeName>
</protein>
<evidence type="ECO:0000313" key="13">
    <source>
        <dbReference type="EMBL" id="CAK9088384.1"/>
    </source>
</evidence>
<feature type="transmembrane region" description="Helical" evidence="12">
    <location>
        <begin position="463"/>
        <end position="482"/>
    </location>
</feature>
<evidence type="ECO:0000313" key="14">
    <source>
        <dbReference type="Proteomes" id="UP001642464"/>
    </source>
</evidence>
<proteinExistence type="inferred from homology"/>
<sequence>MQQQHQKQEEEQRTNTSKATNTALHSPSTLPPSQNHQLLSSTGEKVDDATRLRPATTPETPLHEATQLFGESLFRLDASTWIHPTGEAGCGERCKELCVNNILQIFGAMVGAMMYLLLNRWLENRSRPQEQQRGLRTIEEGAQETVQSQDVEKQLRGAKKPESNASTADLPADSRERDTAAGSRANDPTKDTEYGVQTPSMVQTMDPPKDPDVPNDIGVPEKEVPADGTREKDADGTRLPVEPLDEWEDDAVGEGPEPMEWVWVPYRYVTEGPEEFEGRDDEIQQEILPRDVRSFAGVDAGFGAGVGAGPGAMAGDDVGSVSASTVQAMQCLRLWRASTLLEEEEEAATMGSAQVALSMWLGMMLDGIPEALMLGFMTNEGAVSFAFLVAIFIANFPEAFSGSSLLLGQKMPVSRMLGPRSILLMWVVLFLLTGVLAMLGSLMMPSNVARGSDLARKRDKATALMEGITGGAMLAMVSTAMLPEAFKGAGDKAGLIFVLGFVLSVWITCLGYRFGGPQG</sequence>
<evidence type="ECO:0000256" key="1">
    <source>
        <dbReference type="ARBA" id="ARBA00004651"/>
    </source>
</evidence>
<accession>A0ABP0QKD9</accession>
<keyword evidence="3" id="KW-1003">Cell membrane</keyword>
<evidence type="ECO:0000256" key="3">
    <source>
        <dbReference type="ARBA" id="ARBA00022475"/>
    </source>
</evidence>
<reference evidence="13 14" key="1">
    <citation type="submission" date="2024-02" db="EMBL/GenBank/DDBJ databases">
        <authorList>
            <person name="Chen Y."/>
            <person name="Shah S."/>
            <person name="Dougan E. K."/>
            <person name="Thang M."/>
            <person name="Chan C."/>
        </authorList>
    </citation>
    <scope>NUCLEOTIDE SEQUENCE [LARGE SCALE GENOMIC DNA]</scope>
</reference>
<keyword evidence="4 12" id="KW-0812">Transmembrane</keyword>